<name>A0A1M6PXV1_9BACT</name>
<protein>
    <submittedName>
        <fullName evidence="1">Uncharacterized protein</fullName>
    </submittedName>
</protein>
<dbReference type="RefSeq" id="WP_073174220.1">
    <property type="nucleotide sequence ID" value="NZ_FQZE01000081.1"/>
</dbReference>
<dbReference type="AlphaFoldDB" id="A0A1M6PXV1"/>
<accession>A0A1M6PXV1</accession>
<dbReference type="OrthoDB" id="258366at2"/>
<evidence type="ECO:0000313" key="2">
    <source>
        <dbReference type="Proteomes" id="UP000184050"/>
    </source>
</evidence>
<dbReference type="Proteomes" id="UP000184050">
    <property type="component" value="Unassembled WGS sequence"/>
</dbReference>
<proteinExistence type="predicted"/>
<reference evidence="1 2" key="1">
    <citation type="submission" date="2016-11" db="EMBL/GenBank/DDBJ databases">
        <authorList>
            <person name="Jaros S."/>
            <person name="Januszkiewicz K."/>
            <person name="Wedrychowicz H."/>
        </authorList>
    </citation>
    <scope>NUCLEOTIDE SEQUENCE [LARGE SCALE GENOMIC DNA]</scope>
    <source>
        <strain evidence="1 2">DSM 27063</strain>
    </source>
</reference>
<dbReference type="EMBL" id="FQZE01000081">
    <property type="protein sequence ID" value="SHK12721.1"/>
    <property type="molecule type" value="Genomic_DNA"/>
</dbReference>
<keyword evidence="2" id="KW-1185">Reference proteome</keyword>
<sequence length="493" mass="58166">MNFTEAFNKSIEGVLHGFDRIIIKGHIPHFYYGNNFYYFLDQEGIKLKDFKHYVIKVTDSIKGNLESIIAESGCYKEYLKKSGTSKENIAKKVMKEKGIKEGLICALSVVEPCYALSIDYNRDTKKLEKCSQYRKCLHYYFYYMDKEFGFMHVKLQTWFPFHIQIYINGKSYLMQQLQKSGIKYKSYDNSITWVEDLDKTQKLSDKFHEKKWDSVFDVFAKRLNSYTPRIEEIFGNNGYKWAIQESEYASDVLYKSTEELQKHFLYFIEYASLCQMGSNIYTFFGRKLHGHCKGETVSDRKYFWNQGFRVKFSLDKNFIKMYDKTSVLRIETTINNANAFKIRNPNKEGTKKWVPMRKAMSNLYRYAEVAKACNLRYLNSLTSVNRNNELDKKIEKLCNRTEVKLSAKKKSEPRKYAGFNLLSDFTCNVFNAILHGSFKIRGFKNKELRFLLIELGAYSRNELNNIRKLRGKTSRLIAKLRAHKIVTKLPKTF</sequence>
<gene>
    <name evidence="1" type="ORF">SAMN05444280_1811</name>
</gene>
<evidence type="ECO:0000313" key="1">
    <source>
        <dbReference type="EMBL" id="SHK12721.1"/>
    </source>
</evidence>
<organism evidence="1 2">
    <name type="scientific">Tangfeifania diversioriginum</name>
    <dbReference type="NCBI Taxonomy" id="1168035"/>
    <lineage>
        <taxon>Bacteria</taxon>
        <taxon>Pseudomonadati</taxon>
        <taxon>Bacteroidota</taxon>
        <taxon>Bacteroidia</taxon>
        <taxon>Marinilabiliales</taxon>
        <taxon>Prolixibacteraceae</taxon>
        <taxon>Tangfeifania</taxon>
    </lineage>
</organism>
<feature type="non-terminal residue" evidence="1">
    <location>
        <position position="493"/>
    </location>
</feature>